<dbReference type="Gene3D" id="3.30.70.1230">
    <property type="entry name" value="Nucleotide cyclase"/>
    <property type="match status" value="1"/>
</dbReference>
<sequence>MNFRRVRARSRKNSMNVMVSAEKWRTYGRKMSRRDSDQLTDDQEECLPETGLEDWVEEFFIQKSLGSEQCDQDIEVKLTKKQTLILSTLVPDEILLMENFSSVNPKRFVGVLMMADVSGYTALSEKYNNSGKGAIACALIIQHSYGSYETDVKVNLKVKLAISAGNLIFSPIGSGIDMNYIIIGLPVIEAKIAESLCSSGEVKVTPTAWGHCYSRNYDHVISDDGHVSIKAILYDPREKDVSKPFVGFAAMIRQVSNKPFVTLENLPDFASDASQLDSSMTKESEILSLRNTILLAEEKNIGADIRKFMIRPVLTQIDAHQPLEYLTEMRQVSVLFVTLKPKECPSSQLITLVDNSYKITCEIVCKSMGSLDSNLIAPLACQILDVDAVPNDLCNSLKAKCNGKPGLVESFIVHLFSSGALEFKKISKADLMTEIHEDLQFPDPKLVLPVALNIKDQPNLDNLMEENSTDEVSVCVVIKKEELNTDINIQNIDALIMIQIDSLTPYQQLLLKIASVIGNILSRDLLENIMYENDPLTTAKAVKRLFAMRILTCANIKSNRRIKNSRQTFYDLLPLNQKKEFHSRIVSYLQNNKQKCPDCGGTVMVVQSAISIQSQITNYGYNNNSRLLADDDLSVSNEECELDTVDMVQSEVNKDTMKVKKSQSEALEDNKTKLNFINSTSSSRLSELNNTNVSQCAPILKRKSHMDDDIDIRRRSTKRVTMSNILNKNVSSDELKNPTIFDMFRSVLEVYETKDWHDLGIIDSQDDVNTEANEKTFHIKIEKGVSQINFKKCSCADLHITIYKQLIQHTKEAELTDKMVEFILQYSYLNILAHSFEMAIPKLDEAENICLDKKTPLTSFERKRFLGRTYSLKAATFLLSGRFLAAKINAEKACKIYKINLKNITNLFHFPNVISAVKLRSEKYRRQSIIMKQDSIFFLNVAAVLYSTLEDQICARVAALRSLHLIQRVDCSFIDLCDALTNAIQIELDRGNPEVTANIERIASMSLKKFNRPIEAGELFSLGKLFMIIFQARSARGQITAAIRSGFRALVISRFLYAIKISVDIIPDVFYLLLSRCRIREAVDVIKLLLQLDENQTTLECETWYYALCMDMILDCGFQLESPIEISRFAEFSICKGKSAGESRRRLIVGVWTYWLRANFERRARQFEDEALNWLSPTDDDCTLRTLISSLRLAEGMLESLAKKVDDLRKVVDLMELHSLADHELSRLEKDTRLLRTIYPRWMLIKAYSMHVSGRHTAANTLFNQTAIEARKIHNHLEEALSLAATSNSKHWMQCALTGHFLPWYVGAETAKKSWHQLLYKTTTHRE</sequence>
<dbReference type="GO" id="GO:0005524">
    <property type="term" value="F:ATP binding"/>
    <property type="evidence" value="ECO:0007669"/>
    <property type="project" value="UniProtKB-KW"/>
</dbReference>
<accession>A0A8J2VVX6</accession>
<keyword evidence="2" id="KW-0067">ATP-binding</keyword>
<dbReference type="SUPFAM" id="SSF55073">
    <property type="entry name" value="Nucleotide cyclase"/>
    <property type="match status" value="1"/>
</dbReference>
<dbReference type="EMBL" id="CAKASE010000059">
    <property type="protein sequence ID" value="CAG9568080.1"/>
    <property type="molecule type" value="Genomic_DNA"/>
</dbReference>
<evidence type="ECO:0000256" key="3">
    <source>
        <dbReference type="ARBA" id="ARBA00023239"/>
    </source>
</evidence>
<keyword evidence="1" id="KW-0547">Nucleotide-binding</keyword>
<gene>
    <name evidence="4" type="ORF">DCHRY22_LOCUS8135</name>
</gene>
<organism evidence="4 5">
    <name type="scientific">Danaus chrysippus</name>
    <name type="common">African queen</name>
    <dbReference type="NCBI Taxonomy" id="151541"/>
    <lineage>
        <taxon>Eukaryota</taxon>
        <taxon>Metazoa</taxon>
        <taxon>Ecdysozoa</taxon>
        <taxon>Arthropoda</taxon>
        <taxon>Hexapoda</taxon>
        <taxon>Insecta</taxon>
        <taxon>Pterygota</taxon>
        <taxon>Neoptera</taxon>
        <taxon>Endopterygota</taxon>
        <taxon>Lepidoptera</taxon>
        <taxon>Glossata</taxon>
        <taxon>Ditrysia</taxon>
        <taxon>Papilionoidea</taxon>
        <taxon>Nymphalidae</taxon>
        <taxon>Danainae</taxon>
        <taxon>Danaini</taxon>
        <taxon>Danaina</taxon>
        <taxon>Danaus</taxon>
        <taxon>Anosia</taxon>
    </lineage>
</organism>
<name>A0A8J2VVX6_9NEOP</name>
<dbReference type="OrthoDB" id="194468at2759"/>
<protein>
    <submittedName>
        <fullName evidence="4">(African queen) hypothetical protein</fullName>
    </submittedName>
</protein>
<dbReference type="GO" id="GO:0004016">
    <property type="term" value="F:adenylate cyclase activity"/>
    <property type="evidence" value="ECO:0007669"/>
    <property type="project" value="TreeGrafter"/>
</dbReference>
<keyword evidence="3" id="KW-0456">Lyase</keyword>
<dbReference type="Proteomes" id="UP000789524">
    <property type="component" value="Unassembled WGS sequence"/>
</dbReference>
<comment type="caution">
    <text evidence="4">The sequence shown here is derived from an EMBL/GenBank/DDBJ whole genome shotgun (WGS) entry which is preliminary data.</text>
</comment>
<dbReference type="PANTHER" id="PTHR16305:SF28">
    <property type="entry name" value="GUANYLATE CYCLASE DOMAIN-CONTAINING PROTEIN"/>
    <property type="match status" value="1"/>
</dbReference>
<dbReference type="GO" id="GO:0005737">
    <property type="term" value="C:cytoplasm"/>
    <property type="evidence" value="ECO:0007669"/>
    <property type="project" value="TreeGrafter"/>
</dbReference>
<keyword evidence="5" id="KW-1185">Reference proteome</keyword>
<evidence type="ECO:0000256" key="2">
    <source>
        <dbReference type="ARBA" id="ARBA00022840"/>
    </source>
</evidence>
<evidence type="ECO:0000313" key="4">
    <source>
        <dbReference type="EMBL" id="CAG9568080.1"/>
    </source>
</evidence>
<dbReference type="PANTHER" id="PTHR16305">
    <property type="entry name" value="TESTICULAR SOLUBLE ADENYLYL CYCLASE"/>
    <property type="match status" value="1"/>
</dbReference>
<evidence type="ECO:0000313" key="5">
    <source>
        <dbReference type="Proteomes" id="UP000789524"/>
    </source>
</evidence>
<reference evidence="4" key="1">
    <citation type="submission" date="2021-09" db="EMBL/GenBank/DDBJ databases">
        <authorList>
            <person name="Martin H S."/>
        </authorList>
    </citation>
    <scope>NUCLEOTIDE SEQUENCE</scope>
</reference>
<proteinExistence type="predicted"/>
<dbReference type="InterPro" id="IPR029787">
    <property type="entry name" value="Nucleotide_cyclase"/>
</dbReference>
<evidence type="ECO:0000256" key="1">
    <source>
        <dbReference type="ARBA" id="ARBA00022741"/>
    </source>
</evidence>